<accession>B8GEC4</accession>
<name>B8GEC4_METPE</name>
<dbReference type="GeneID" id="43500043"/>
<protein>
    <submittedName>
        <fullName evidence="1">Uncharacterized protein</fullName>
    </submittedName>
</protein>
<keyword evidence="2" id="KW-1185">Reference proteome</keyword>
<gene>
    <name evidence="1" type="ordered locus">Mpal_2342</name>
</gene>
<dbReference type="Proteomes" id="UP000002457">
    <property type="component" value="Chromosome"/>
</dbReference>
<dbReference type="KEGG" id="mpl:Mpal_2342"/>
<proteinExistence type="predicted"/>
<organism evidence="1 2">
    <name type="scientific">Methanosphaerula palustris (strain ATCC BAA-1556 / DSM 19958 / E1-9c)</name>
    <dbReference type="NCBI Taxonomy" id="521011"/>
    <lineage>
        <taxon>Archaea</taxon>
        <taxon>Methanobacteriati</taxon>
        <taxon>Methanobacteriota</taxon>
        <taxon>Stenosarchaea group</taxon>
        <taxon>Methanomicrobia</taxon>
        <taxon>Methanomicrobiales</taxon>
        <taxon>Methanoregulaceae</taxon>
        <taxon>Methanosphaerula</taxon>
    </lineage>
</organism>
<dbReference type="EMBL" id="CP001338">
    <property type="protein sequence ID" value="ACL17625.1"/>
    <property type="molecule type" value="Genomic_DNA"/>
</dbReference>
<evidence type="ECO:0000313" key="1">
    <source>
        <dbReference type="EMBL" id="ACL17625.1"/>
    </source>
</evidence>
<dbReference type="eggNOG" id="arCOG00503">
    <property type="taxonomic scope" value="Archaea"/>
</dbReference>
<dbReference type="STRING" id="521011.Mpal_2342"/>
<sequence length="52" mass="5999">MKVTILVDNTALFDRFFIAEHGFSVFVPSSREKVLWKRRSPSCHKRGMGDSN</sequence>
<reference evidence="1 2" key="1">
    <citation type="journal article" date="2015" name="Genome Announc.">
        <title>Complete Genome Sequence of Methanosphaerula palustris E1-9CT, a Hydrogenotrophic Methanogen Isolated from a Minerotrophic Fen Peatland.</title>
        <authorList>
            <person name="Cadillo-Quiroz H."/>
            <person name="Browne P."/>
            <person name="Kyrpides N."/>
            <person name="Woyke T."/>
            <person name="Goodwin L."/>
            <person name="Detter C."/>
            <person name="Yavitt J.B."/>
            <person name="Zinder S.H."/>
        </authorList>
    </citation>
    <scope>NUCLEOTIDE SEQUENCE [LARGE SCALE GENOMIC DNA]</scope>
    <source>
        <strain evidence="2">ATCC BAA-1556 / DSM 19958 / E1-9c</strain>
    </source>
</reference>
<dbReference type="RefSeq" id="WP_012618944.1">
    <property type="nucleotide sequence ID" value="NC_011832.1"/>
</dbReference>
<dbReference type="HOGENOM" id="CLU_3075374_0_0_2"/>
<evidence type="ECO:0000313" key="2">
    <source>
        <dbReference type="Proteomes" id="UP000002457"/>
    </source>
</evidence>
<dbReference type="AlphaFoldDB" id="B8GEC4"/>